<feature type="transmembrane region" description="Helical" evidence="1">
    <location>
        <begin position="75"/>
        <end position="95"/>
    </location>
</feature>
<dbReference type="EMBL" id="BNCP01000080">
    <property type="protein sequence ID" value="GIL92584.1"/>
    <property type="molecule type" value="Genomic_DNA"/>
</dbReference>
<dbReference type="Proteomes" id="UP000747110">
    <property type="component" value="Unassembled WGS sequence"/>
</dbReference>
<proteinExistence type="predicted"/>
<name>A0A8J4FZP6_9CHLO</name>
<protein>
    <submittedName>
        <fullName evidence="2">Uncharacterized protein</fullName>
    </submittedName>
</protein>
<keyword evidence="1" id="KW-0472">Membrane</keyword>
<accession>A0A8J4FZP6</accession>
<dbReference type="OrthoDB" id="547609at2759"/>
<comment type="caution">
    <text evidence="2">The sequence shown here is derived from an EMBL/GenBank/DDBJ whole genome shotgun (WGS) entry which is preliminary data.</text>
</comment>
<sequence length="118" mass="12897">ALSLKIIMLFSSIIRDHERRKKALHALEESETVAALDKVPQLADSLVDLANVDVSQIYERQLEVSMLPACCRAGGLCPATVILMMMVMAAVHAFLLPSALGPIRASFARCALRRKCCC</sequence>
<evidence type="ECO:0000313" key="2">
    <source>
        <dbReference type="EMBL" id="GIL92584.1"/>
    </source>
</evidence>
<organism evidence="2 3">
    <name type="scientific">Volvox reticuliferus</name>
    <dbReference type="NCBI Taxonomy" id="1737510"/>
    <lineage>
        <taxon>Eukaryota</taxon>
        <taxon>Viridiplantae</taxon>
        <taxon>Chlorophyta</taxon>
        <taxon>core chlorophytes</taxon>
        <taxon>Chlorophyceae</taxon>
        <taxon>CS clade</taxon>
        <taxon>Chlamydomonadales</taxon>
        <taxon>Volvocaceae</taxon>
        <taxon>Volvox</taxon>
    </lineage>
</organism>
<evidence type="ECO:0000313" key="3">
    <source>
        <dbReference type="Proteomes" id="UP000747110"/>
    </source>
</evidence>
<keyword evidence="3" id="KW-1185">Reference proteome</keyword>
<gene>
    <name evidence="2" type="ORF">Vretifemale_20103</name>
</gene>
<evidence type="ECO:0000256" key="1">
    <source>
        <dbReference type="SAM" id="Phobius"/>
    </source>
</evidence>
<keyword evidence="1" id="KW-1133">Transmembrane helix</keyword>
<dbReference type="AlphaFoldDB" id="A0A8J4FZP6"/>
<feature type="non-terminal residue" evidence="2">
    <location>
        <position position="1"/>
    </location>
</feature>
<keyword evidence="1" id="KW-0812">Transmembrane</keyword>
<reference evidence="2" key="1">
    <citation type="journal article" date="2021" name="Proc. Natl. Acad. Sci. U.S.A.">
        <title>Three genomes in the algal genus Volvox reveal the fate of a haploid sex-determining region after a transition to homothallism.</title>
        <authorList>
            <person name="Yamamoto K."/>
            <person name="Hamaji T."/>
            <person name="Kawai-Toyooka H."/>
            <person name="Matsuzaki R."/>
            <person name="Takahashi F."/>
            <person name="Nishimura Y."/>
            <person name="Kawachi M."/>
            <person name="Noguchi H."/>
            <person name="Minakuchi Y."/>
            <person name="Umen J.G."/>
            <person name="Toyoda A."/>
            <person name="Nozaki H."/>
        </authorList>
    </citation>
    <scope>NUCLEOTIDE SEQUENCE</scope>
    <source>
        <strain evidence="2">NIES-3786</strain>
    </source>
</reference>